<dbReference type="GO" id="GO:0035861">
    <property type="term" value="C:site of double-strand break"/>
    <property type="evidence" value="ECO:0007669"/>
    <property type="project" value="TreeGrafter"/>
</dbReference>
<name>A0A6J3LXA2_9PEZI</name>
<reference evidence="13" key="3">
    <citation type="submission" date="2025-08" db="UniProtKB">
        <authorList>
            <consortium name="RefSeq"/>
        </authorList>
    </citation>
    <scope>IDENTIFICATION</scope>
    <source>
        <strain evidence="13">CBS 342.82</strain>
    </source>
</reference>
<dbReference type="InterPro" id="IPR017441">
    <property type="entry name" value="Protein_kinase_ATP_BS"/>
</dbReference>
<dbReference type="InterPro" id="IPR000719">
    <property type="entry name" value="Prot_kinase_dom"/>
</dbReference>
<comment type="catalytic activity">
    <reaction evidence="8">
        <text>L-seryl-[protein] + ATP = O-phospho-L-seryl-[protein] + ADP + H(+)</text>
        <dbReference type="Rhea" id="RHEA:17989"/>
        <dbReference type="Rhea" id="RHEA-COMP:9863"/>
        <dbReference type="Rhea" id="RHEA-COMP:11604"/>
        <dbReference type="ChEBI" id="CHEBI:15378"/>
        <dbReference type="ChEBI" id="CHEBI:29999"/>
        <dbReference type="ChEBI" id="CHEBI:30616"/>
        <dbReference type="ChEBI" id="CHEBI:83421"/>
        <dbReference type="ChEBI" id="CHEBI:456216"/>
        <dbReference type="EC" id="2.7.11.1"/>
    </reaction>
</comment>
<feature type="region of interest" description="Disordered" evidence="10">
    <location>
        <begin position="334"/>
        <end position="373"/>
    </location>
</feature>
<proteinExistence type="predicted"/>
<organism evidence="13">
    <name type="scientific">Dissoconium aciculare CBS 342.82</name>
    <dbReference type="NCBI Taxonomy" id="1314786"/>
    <lineage>
        <taxon>Eukaryota</taxon>
        <taxon>Fungi</taxon>
        <taxon>Dikarya</taxon>
        <taxon>Ascomycota</taxon>
        <taxon>Pezizomycotina</taxon>
        <taxon>Dothideomycetes</taxon>
        <taxon>Dothideomycetidae</taxon>
        <taxon>Mycosphaerellales</taxon>
        <taxon>Dissoconiaceae</taxon>
        <taxon>Dissoconium</taxon>
    </lineage>
</organism>
<feature type="domain" description="Protein kinase" evidence="11">
    <location>
        <begin position="19"/>
        <end position="299"/>
    </location>
</feature>
<evidence type="ECO:0000256" key="9">
    <source>
        <dbReference type="PROSITE-ProRule" id="PRU10141"/>
    </source>
</evidence>
<dbReference type="GO" id="GO:0007095">
    <property type="term" value="P:mitotic G2 DNA damage checkpoint signaling"/>
    <property type="evidence" value="ECO:0007669"/>
    <property type="project" value="TreeGrafter"/>
</dbReference>
<dbReference type="Proteomes" id="UP000504637">
    <property type="component" value="Unplaced"/>
</dbReference>
<dbReference type="OrthoDB" id="539158at2759"/>
<dbReference type="RefSeq" id="XP_033457329.1">
    <property type="nucleotide sequence ID" value="XM_033607911.1"/>
</dbReference>
<dbReference type="GO" id="GO:0005634">
    <property type="term" value="C:nucleus"/>
    <property type="evidence" value="ECO:0007669"/>
    <property type="project" value="TreeGrafter"/>
</dbReference>
<sequence>MVAPPTSQVAPLPTGLPFRLVSKTIGSGAYASIRKAIPLNAPGPVIAIKFINKDHAFKSGRLRTKQLQLELALHASVCPHDNIIRYIAHGEDPAWVWMALELAEGGDLFDKIEADEGVAEDVAHLYFTQLVSAIGWCHGKGVAHRDIKPENMLLSKNGDLKLADFGLATQYIQQKTGIRKVCGMVCGSPPYIAPEILAVGNANLKRKNGEEKVGYDPQIADIWSCAIVLFVLLVGNTPWDSPVMEESWEYHEYVTTNGRPNDELWDNIPAQAVELVRGMLNIKPTERLSLDAVCKHQWFTRANPHLDKKGKAANPVHLATQMLEKLRIDFDAPIQASQRDRRRQATQGDAMDMSQSSRTSLLGVATTQPPITPINEAGFEWETRSQKPVDMQQRQSTLAPNMSLHDLSQDPSMSQFSSTPGVPFSLTQAARQFNDIMPTHSLAWFPSRLTHAQLLPMLTSALEQLGMPFTPPSAAALEGKEDPVSFRIKVLDANQEPLQGHLVVERSFRHGMGMLDVQFNKAKGDPLRWRRLFKHVAVLCKDAIYFVPGTR</sequence>
<keyword evidence="12" id="KW-1185">Reference proteome</keyword>
<evidence type="ECO:0000256" key="4">
    <source>
        <dbReference type="ARBA" id="ARBA00022741"/>
    </source>
</evidence>
<dbReference type="Pfam" id="PF00069">
    <property type="entry name" value="Pkinase"/>
    <property type="match status" value="1"/>
</dbReference>
<dbReference type="SUPFAM" id="SSF56112">
    <property type="entry name" value="Protein kinase-like (PK-like)"/>
    <property type="match status" value="1"/>
</dbReference>
<dbReference type="Gene3D" id="1.10.510.10">
    <property type="entry name" value="Transferase(Phosphotransferase) domain 1"/>
    <property type="match status" value="1"/>
</dbReference>
<keyword evidence="4 9" id="KW-0547">Nucleotide-binding</keyword>
<evidence type="ECO:0000256" key="10">
    <source>
        <dbReference type="SAM" id="MobiDB-lite"/>
    </source>
</evidence>
<evidence type="ECO:0000256" key="1">
    <source>
        <dbReference type="ARBA" id="ARBA00012513"/>
    </source>
</evidence>
<dbReference type="GeneID" id="54365710"/>
<dbReference type="InterPro" id="IPR011009">
    <property type="entry name" value="Kinase-like_dom_sf"/>
</dbReference>
<keyword evidence="5" id="KW-0418">Kinase</keyword>
<evidence type="ECO:0000256" key="7">
    <source>
        <dbReference type="ARBA" id="ARBA00047899"/>
    </source>
</evidence>
<evidence type="ECO:0000256" key="6">
    <source>
        <dbReference type="ARBA" id="ARBA00022840"/>
    </source>
</evidence>
<dbReference type="PROSITE" id="PS50011">
    <property type="entry name" value="PROTEIN_KINASE_DOM"/>
    <property type="match status" value="1"/>
</dbReference>
<dbReference type="GO" id="GO:0005737">
    <property type="term" value="C:cytoplasm"/>
    <property type="evidence" value="ECO:0007669"/>
    <property type="project" value="TreeGrafter"/>
</dbReference>
<reference evidence="13" key="2">
    <citation type="submission" date="2020-04" db="EMBL/GenBank/DDBJ databases">
        <authorList>
            <consortium name="NCBI Genome Project"/>
        </authorList>
    </citation>
    <scope>NUCLEOTIDE SEQUENCE</scope>
    <source>
        <strain evidence="13">CBS 342.82</strain>
    </source>
</reference>
<comment type="catalytic activity">
    <reaction evidence="7">
        <text>L-threonyl-[protein] + ATP = O-phospho-L-threonyl-[protein] + ADP + H(+)</text>
        <dbReference type="Rhea" id="RHEA:46608"/>
        <dbReference type="Rhea" id="RHEA-COMP:11060"/>
        <dbReference type="Rhea" id="RHEA-COMP:11605"/>
        <dbReference type="ChEBI" id="CHEBI:15378"/>
        <dbReference type="ChEBI" id="CHEBI:30013"/>
        <dbReference type="ChEBI" id="CHEBI:30616"/>
        <dbReference type="ChEBI" id="CHEBI:61977"/>
        <dbReference type="ChEBI" id="CHEBI:456216"/>
        <dbReference type="EC" id="2.7.11.1"/>
    </reaction>
</comment>
<dbReference type="InterPro" id="IPR008271">
    <property type="entry name" value="Ser/Thr_kinase_AS"/>
</dbReference>
<dbReference type="AlphaFoldDB" id="A0A6J3LXA2"/>
<keyword evidence="6 9" id="KW-0067">ATP-binding</keyword>
<dbReference type="PANTHER" id="PTHR43895:SF32">
    <property type="entry name" value="SERINE_THREONINE-PROTEIN KINASE CHK1"/>
    <property type="match status" value="1"/>
</dbReference>
<evidence type="ECO:0000259" key="11">
    <source>
        <dbReference type="PROSITE" id="PS50011"/>
    </source>
</evidence>
<dbReference type="EC" id="2.7.11.1" evidence="1"/>
<dbReference type="PROSITE" id="PS00107">
    <property type="entry name" value="PROTEIN_KINASE_ATP"/>
    <property type="match status" value="1"/>
</dbReference>
<dbReference type="PROSITE" id="PS00108">
    <property type="entry name" value="PROTEIN_KINASE_ST"/>
    <property type="match status" value="1"/>
</dbReference>
<dbReference type="SMART" id="SM00220">
    <property type="entry name" value="S_TKc"/>
    <property type="match status" value="1"/>
</dbReference>
<dbReference type="GO" id="GO:0005524">
    <property type="term" value="F:ATP binding"/>
    <property type="evidence" value="ECO:0007669"/>
    <property type="project" value="UniProtKB-UniRule"/>
</dbReference>
<feature type="compositionally biased region" description="Polar residues" evidence="10">
    <location>
        <begin position="353"/>
        <end position="369"/>
    </location>
</feature>
<protein>
    <recommendedName>
        <fullName evidence="1">non-specific serine/threonine protein kinase</fullName>
        <ecNumber evidence="1">2.7.11.1</ecNumber>
    </recommendedName>
</protein>
<feature type="binding site" evidence="9">
    <location>
        <position position="49"/>
    </location>
    <ligand>
        <name>ATP</name>
        <dbReference type="ChEBI" id="CHEBI:30616"/>
    </ligand>
</feature>
<evidence type="ECO:0000256" key="2">
    <source>
        <dbReference type="ARBA" id="ARBA00022527"/>
    </source>
</evidence>
<gene>
    <name evidence="13" type="ORF">K489DRAFT_412260</name>
</gene>
<dbReference type="PANTHER" id="PTHR43895">
    <property type="entry name" value="CALCIUM/CALMODULIN-DEPENDENT PROTEIN KINASE KINASE-RELATED"/>
    <property type="match status" value="1"/>
</dbReference>
<reference evidence="13" key="1">
    <citation type="submission" date="2020-01" db="EMBL/GenBank/DDBJ databases">
        <authorList>
            <consortium name="DOE Joint Genome Institute"/>
            <person name="Haridas S."/>
            <person name="Albert R."/>
            <person name="Binder M."/>
            <person name="Bloem J."/>
            <person name="Labutti K."/>
            <person name="Salamov A."/>
            <person name="Andreopoulos B."/>
            <person name="Baker S.E."/>
            <person name="Barry K."/>
            <person name="Bills G."/>
            <person name="Bluhm B.H."/>
            <person name="Cannon C."/>
            <person name="Castanera R."/>
            <person name="Culley D.E."/>
            <person name="Daum C."/>
            <person name="Ezra D."/>
            <person name="Gonzalez J.B."/>
            <person name="Henrissat B."/>
            <person name="Kuo A."/>
            <person name="Liang C."/>
            <person name="Lipzen A."/>
            <person name="Lutzoni F."/>
            <person name="Magnuson J."/>
            <person name="Mondo S."/>
            <person name="Nolan M."/>
            <person name="Ohm R."/>
            <person name="Pangilinan J."/>
            <person name="Park H.-J."/>
            <person name="Ramirez L."/>
            <person name="Alfaro M."/>
            <person name="Sun H."/>
            <person name="Tritt A."/>
            <person name="Yoshinaga Y."/>
            <person name="Zwiers L.-H."/>
            <person name="Turgeon B.G."/>
            <person name="Goodwin S.B."/>
            <person name="Spatafora J.W."/>
            <person name="Crous P.W."/>
            <person name="Grigoriev I.V."/>
        </authorList>
    </citation>
    <scope>NUCLEOTIDE SEQUENCE</scope>
    <source>
        <strain evidence="13">CBS 342.82</strain>
    </source>
</reference>
<evidence type="ECO:0000256" key="3">
    <source>
        <dbReference type="ARBA" id="ARBA00022679"/>
    </source>
</evidence>
<evidence type="ECO:0000256" key="5">
    <source>
        <dbReference type="ARBA" id="ARBA00022777"/>
    </source>
</evidence>
<evidence type="ECO:0000313" key="13">
    <source>
        <dbReference type="RefSeq" id="XP_033457329.1"/>
    </source>
</evidence>
<accession>A0A6J3LXA2</accession>
<evidence type="ECO:0000256" key="8">
    <source>
        <dbReference type="ARBA" id="ARBA00048679"/>
    </source>
</evidence>
<dbReference type="GO" id="GO:0004674">
    <property type="term" value="F:protein serine/threonine kinase activity"/>
    <property type="evidence" value="ECO:0007669"/>
    <property type="project" value="UniProtKB-KW"/>
</dbReference>
<keyword evidence="3" id="KW-0808">Transferase</keyword>
<keyword evidence="2" id="KW-0723">Serine/threonine-protein kinase</keyword>
<evidence type="ECO:0000313" key="12">
    <source>
        <dbReference type="Proteomes" id="UP000504637"/>
    </source>
</evidence>